<comment type="caution">
    <text evidence="7">The sequence shown here is derived from an EMBL/GenBank/DDBJ whole genome shotgun (WGS) entry which is preliminary data.</text>
</comment>
<feature type="domain" description="Response regulatory" evidence="6">
    <location>
        <begin position="6"/>
        <end position="118"/>
    </location>
</feature>
<keyword evidence="8" id="KW-1185">Reference proteome</keyword>
<evidence type="ECO:0000259" key="5">
    <source>
        <dbReference type="PROSITE" id="PS50043"/>
    </source>
</evidence>
<dbReference type="SUPFAM" id="SSF46894">
    <property type="entry name" value="C-terminal effector domain of the bipartite response regulators"/>
    <property type="match status" value="1"/>
</dbReference>
<dbReference type="PRINTS" id="PR00038">
    <property type="entry name" value="HTHLUXR"/>
</dbReference>
<dbReference type="Pfam" id="PF00196">
    <property type="entry name" value="GerE"/>
    <property type="match status" value="1"/>
</dbReference>
<dbReference type="GO" id="GO:0006355">
    <property type="term" value="P:regulation of DNA-templated transcription"/>
    <property type="evidence" value="ECO:0007669"/>
    <property type="project" value="InterPro"/>
</dbReference>
<dbReference type="PROSITE" id="PS50043">
    <property type="entry name" value="HTH_LUXR_2"/>
    <property type="match status" value="1"/>
</dbReference>
<dbReference type="GO" id="GO:0000160">
    <property type="term" value="P:phosphorelay signal transduction system"/>
    <property type="evidence" value="ECO:0007669"/>
    <property type="project" value="InterPro"/>
</dbReference>
<evidence type="ECO:0000313" key="8">
    <source>
        <dbReference type="Proteomes" id="UP000598997"/>
    </source>
</evidence>
<dbReference type="Proteomes" id="UP000598997">
    <property type="component" value="Unassembled WGS sequence"/>
</dbReference>
<dbReference type="InterPro" id="IPR016032">
    <property type="entry name" value="Sig_transdc_resp-reg_C-effctor"/>
</dbReference>
<dbReference type="InterPro" id="IPR036388">
    <property type="entry name" value="WH-like_DNA-bd_sf"/>
</dbReference>
<sequence>MAKRSIIHIVDVDPRNRAQYARAVFEMGHHAEVYDDVFELTSHMPRKGIVLARDDQSTGGIAGLMDAMAEKGAWLPIIAMADRPCIDHVVSAMRAGAFDYLPQPLHPPALELAIERVAREAATQVEIRKRSLDARTRISMLSNREREVLDRLAQGCSNKAIARDLDISPRTVEIHRGNMMEKLGARHAAEAVRLRLEASIGDWLH</sequence>
<dbReference type="InterPro" id="IPR001789">
    <property type="entry name" value="Sig_transdc_resp-reg_receiver"/>
</dbReference>
<dbReference type="GO" id="GO:0003677">
    <property type="term" value="F:DNA binding"/>
    <property type="evidence" value="ECO:0007669"/>
    <property type="project" value="UniProtKB-KW"/>
</dbReference>
<keyword evidence="3" id="KW-0804">Transcription</keyword>
<feature type="domain" description="HTH luxR-type" evidence="5">
    <location>
        <begin position="134"/>
        <end position="199"/>
    </location>
</feature>
<dbReference type="PANTHER" id="PTHR44688:SF16">
    <property type="entry name" value="DNA-BINDING TRANSCRIPTIONAL ACTIVATOR DEVR_DOSR"/>
    <property type="match status" value="1"/>
</dbReference>
<dbReference type="PANTHER" id="PTHR44688">
    <property type="entry name" value="DNA-BINDING TRANSCRIPTIONAL ACTIVATOR DEVR_DOSR"/>
    <property type="match status" value="1"/>
</dbReference>
<dbReference type="RefSeq" id="WP_066766209.1">
    <property type="nucleotide sequence ID" value="NZ_BMIO01000004.1"/>
</dbReference>
<keyword evidence="1" id="KW-0805">Transcription regulation</keyword>
<dbReference type="Gene3D" id="3.40.50.2300">
    <property type="match status" value="1"/>
</dbReference>
<dbReference type="PROSITE" id="PS50110">
    <property type="entry name" value="RESPONSE_REGULATORY"/>
    <property type="match status" value="1"/>
</dbReference>
<proteinExistence type="predicted"/>
<evidence type="ECO:0000259" key="6">
    <source>
        <dbReference type="PROSITE" id="PS50110"/>
    </source>
</evidence>
<evidence type="ECO:0000256" key="3">
    <source>
        <dbReference type="ARBA" id="ARBA00023163"/>
    </source>
</evidence>
<dbReference type="OrthoDB" id="9782655at2"/>
<reference evidence="7 8" key="1">
    <citation type="journal article" date="2014" name="Int. J. Syst. Evol. Microbiol.">
        <title>Complete genome sequence of Corynebacterium casei LMG S-19264T (=DSM 44701T), isolated from a smear-ripened cheese.</title>
        <authorList>
            <consortium name="US DOE Joint Genome Institute (JGI-PGF)"/>
            <person name="Walter F."/>
            <person name="Albersmeier A."/>
            <person name="Kalinowski J."/>
            <person name="Ruckert C."/>
        </authorList>
    </citation>
    <scope>NUCLEOTIDE SEQUENCE [LARGE SCALE GENOMIC DNA]</scope>
    <source>
        <strain evidence="7 8">CGMCC 1.15358</strain>
    </source>
</reference>
<dbReference type="PROSITE" id="PS00622">
    <property type="entry name" value="HTH_LUXR_1"/>
    <property type="match status" value="1"/>
</dbReference>
<gene>
    <name evidence="7" type="primary">fixJ</name>
    <name evidence="7" type="ORF">GCM10010989_16520</name>
</gene>
<dbReference type="InterPro" id="IPR011006">
    <property type="entry name" value="CheY-like_superfamily"/>
</dbReference>
<keyword evidence="2" id="KW-0238">DNA-binding</keyword>
<protein>
    <submittedName>
        <fullName evidence="7">Transcriptional regulatory protein FixJ</fullName>
    </submittedName>
</protein>
<organism evidence="7 8">
    <name type="scientific">Croceicoccus pelagius</name>
    <dbReference type="NCBI Taxonomy" id="1703341"/>
    <lineage>
        <taxon>Bacteria</taxon>
        <taxon>Pseudomonadati</taxon>
        <taxon>Pseudomonadota</taxon>
        <taxon>Alphaproteobacteria</taxon>
        <taxon>Sphingomonadales</taxon>
        <taxon>Erythrobacteraceae</taxon>
        <taxon>Croceicoccus</taxon>
    </lineage>
</organism>
<evidence type="ECO:0000256" key="4">
    <source>
        <dbReference type="PROSITE-ProRule" id="PRU00169"/>
    </source>
</evidence>
<dbReference type="SUPFAM" id="SSF52172">
    <property type="entry name" value="CheY-like"/>
    <property type="match status" value="1"/>
</dbReference>
<comment type="caution">
    <text evidence="4">Lacks conserved residue(s) required for the propagation of feature annotation.</text>
</comment>
<evidence type="ECO:0000256" key="1">
    <source>
        <dbReference type="ARBA" id="ARBA00023015"/>
    </source>
</evidence>
<accession>A0A917DJB5</accession>
<evidence type="ECO:0000313" key="7">
    <source>
        <dbReference type="EMBL" id="GGD43144.1"/>
    </source>
</evidence>
<name>A0A917DJB5_9SPHN</name>
<dbReference type="SMART" id="SM00421">
    <property type="entry name" value="HTH_LUXR"/>
    <property type="match status" value="1"/>
</dbReference>
<dbReference type="CDD" id="cd06170">
    <property type="entry name" value="LuxR_C_like"/>
    <property type="match status" value="1"/>
</dbReference>
<dbReference type="Gene3D" id="1.10.10.10">
    <property type="entry name" value="Winged helix-like DNA-binding domain superfamily/Winged helix DNA-binding domain"/>
    <property type="match status" value="1"/>
</dbReference>
<dbReference type="AlphaFoldDB" id="A0A917DJB5"/>
<evidence type="ECO:0000256" key="2">
    <source>
        <dbReference type="ARBA" id="ARBA00023125"/>
    </source>
</evidence>
<dbReference type="InterPro" id="IPR000792">
    <property type="entry name" value="Tscrpt_reg_LuxR_C"/>
</dbReference>
<dbReference type="EMBL" id="BMIO01000004">
    <property type="protein sequence ID" value="GGD43144.1"/>
    <property type="molecule type" value="Genomic_DNA"/>
</dbReference>